<dbReference type="Proteomes" id="UP000505210">
    <property type="component" value="Chromosome"/>
</dbReference>
<feature type="domain" description="Glycosyltransferase 2-like" evidence="1">
    <location>
        <begin position="4"/>
        <end position="149"/>
    </location>
</feature>
<dbReference type="EMBL" id="CP053661">
    <property type="protein sequence ID" value="QKD81098.1"/>
    <property type="molecule type" value="Genomic_DNA"/>
</dbReference>
<dbReference type="PANTHER" id="PTHR43685:SF3">
    <property type="entry name" value="SLR2126 PROTEIN"/>
    <property type="match status" value="1"/>
</dbReference>
<sequence length="306" mass="35385">MRVTICVITYQRPEGLKRLLEGLRKLEFKQLQPKIHVVVVDNDESGQAFRFCNQLSPDYPWRLTACMEPRRGISYARNRAIATAPLDSDFIAFIDDDEVPESDWLEQLLLTQIQYQADVVHGPVLPHFQPDAPTWAIQGRFFENRRYPTGHLLEAAYTNNVLMRAELVKDQKNIFQERFALTGGEDSYFFRCLHQSGKKLVWADEAIVYEWIPDSRTTVQWILRRGYRSCLSYSIWEKEAKPSARVRLLSSAKALLQMIYGLMTIPLGLIQKRLAIASLLRIFRGAGRLAGLLGFTYQEYKTIHKV</sequence>
<proteinExistence type="predicted"/>
<evidence type="ECO:0000313" key="3">
    <source>
        <dbReference type="Proteomes" id="UP000505210"/>
    </source>
</evidence>
<name>A0A6M8B3Z5_9CYAN</name>
<dbReference type="SUPFAM" id="SSF53448">
    <property type="entry name" value="Nucleotide-diphospho-sugar transferases"/>
    <property type="match status" value="1"/>
</dbReference>
<keyword evidence="3" id="KW-1185">Reference proteome</keyword>
<dbReference type="GO" id="GO:0016740">
    <property type="term" value="F:transferase activity"/>
    <property type="evidence" value="ECO:0007669"/>
    <property type="project" value="UniProtKB-KW"/>
</dbReference>
<dbReference type="AlphaFoldDB" id="A0A6M8B3Z5"/>
<dbReference type="KEGG" id="theu:HPC62_01950"/>
<evidence type="ECO:0000259" key="1">
    <source>
        <dbReference type="Pfam" id="PF00535"/>
    </source>
</evidence>
<keyword evidence="2" id="KW-0808">Transferase</keyword>
<organism evidence="2 3">
    <name type="scientific">Thermoleptolyngbya sichuanensis A183</name>
    <dbReference type="NCBI Taxonomy" id="2737172"/>
    <lineage>
        <taxon>Bacteria</taxon>
        <taxon>Bacillati</taxon>
        <taxon>Cyanobacteriota</taxon>
        <taxon>Cyanophyceae</taxon>
        <taxon>Oculatellales</taxon>
        <taxon>Oculatellaceae</taxon>
        <taxon>Thermoleptolyngbya</taxon>
        <taxon>Thermoleptolyngbya sichuanensis</taxon>
    </lineage>
</organism>
<protein>
    <submittedName>
        <fullName evidence="2">Glycosyltransferase family 2 protein</fullName>
    </submittedName>
</protein>
<gene>
    <name evidence="2" type="ORF">HPC62_01950</name>
</gene>
<dbReference type="RefSeq" id="WP_172353515.1">
    <property type="nucleotide sequence ID" value="NZ_CP053661.1"/>
</dbReference>
<evidence type="ECO:0000313" key="2">
    <source>
        <dbReference type="EMBL" id="QKD81098.1"/>
    </source>
</evidence>
<dbReference type="Pfam" id="PF00535">
    <property type="entry name" value="Glycos_transf_2"/>
    <property type="match status" value="1"/>
</dbReference>
<dbReference type="Gene3D" id="3.90.550.10">
    <property type="entry name" value="Spore Coat Polysaccharide Biosynthesis Protein SpsA, Chain A"/>
    <property type="match status" value="1"/>
</dbReference>
<dbReference type="InterPro" id="IPR050834">
    <property type="entry name" value="Glycosyltransf_2"/>
</dbReference>
<dbReference type="InterPro" id="IPR029044">
    <property type="entry name" value="Nucleotide-diphossugar_trans"/>
</dbReference>
<dbReference type="PANTHER" id="PTHR43685">
    <property type="entry name" value="GLYCOSYLTRANSFERASE"/>
    <property type="match status" value="1"/>
</dbReference>
<dbReference type="CDD" id="cd00761">
    <property type="entry name" value="Glyco_tranf_GTA_type"/>
    <property type="match status" value="1"/>
</dbReference>
<accession>A0A6M8B3Z5</accession>
<dbReference type="InterPro" id="IPR001173">
    <property type="entry name" value="Glyco_trans_2-like"/>
</dbReference>
<reference evidence="2 3" key="1">
    <citation type="submission" date="2020-05" db="EMBL/GenBank/DDBJ databases">
        <title>Complete genome sequence of of a novel Thermoleptolyngbya strain isolated from hot springs of Ganzi, Sichuan China.</title>
        <authorList>
            <person name="Tang J."/>
            <person name="Daroch M."/>
            <person name="Li L."/>
            <person name="Waleron K."/>
            <person name="Waleron M."/>
            <person name="Waleron M."/>
        </authorList>
    </citation>
    <scope>NUCLEOTIDE SEQUENCE [LARGE SCALE GENOMIC DNA]</scope>
    <source>
        <strain evidence="2 3">PKUAC-SCTA183</strain>
    </source>
</reference>